<dbReference type="SUPFAM" id="SSF46785">
    <property type="entry name" value="Winged helix' DNA-binding domain"/>
    <property type="match status" value="1"/>
</dbReference>
<gene>
    <name evidence="5" type="ORF">FSB76_07740</name>
</gene>
<feature type="domain" description="HTH deoR-type" evidence="4">
    <location>
        <begin position="4"/>
        <end position="59"/>
    </location>
</feature>
<name>A0A5B8W0W0_9SPHI</name>
<keyword evidence="3" id="KW-0804">Transcription</keyword>
<dbReference type="Pfam" id="PF00455">
    <property type="entry name" value="DeoRC"/>
    <property type="match status" value="1"/>
</dbReference>
<dbReference type="InterPro" id="IPR014036">
    <property type="entry name" value="DeoR-like_C"/>
</dbReference>
<evidence type="ECO:0000313" key="5">
    <source>
        <dbReference type="EMBL" id="QEC75848.1"/>
    </source>
</evidence>
<dbReference type="SMART" id="SM01134">
    <property type="entry name" value="DeoRC"/>
    <property type="match status" value="1"/>
</dbReference>
<dbReference type="InterPro" id="IPR037171">
    <property type="entry name" value="NagB/RpiA_transferase-like"/>
</dbReference>
<dbReference type="PROSITE" id="PS51000">
    <property type="entry name" value="HTH_DEOR_2"/>
    <property type="match status" value="1"/>
</dbReference>
<evidence type="ECO:0000256" key="1">
    <source>
        <dbReference type="ARBA" id="ARBA00023015"/>
    </source>
</evidence>
<dbReference type="Pfam" id="PF08220">
    <property type="entry name" value="HTH_DeoR"/>
    <property type="match status" value="1"/>
</dbReference>
<dbReference type="Proteomes" id="UP000321362">
    <property type="component" value="Chromosome"/>
</dbReference>
<dbReference type="InterPro" id="IPR036388">
    <property type="entry name" value="WH-like_DNA-bd_sf"/>
</dbReference>
<organism evidence="5 6">
    <name type="scientific">Mucilaginibacter ginsenosidivorax</name>
    <dbReference type="NCBI Taxonomy" id="862126"/>
    <lineage>
        <taxon>Bacteria</taxon>
        <taxon>Pseudomonadati</taxon>
        <taxon>Bacteroidota</taxon>
        <taxon>Sphingobacteriia</taxon>
        <taxon>Sphingobacteriales</taxon>
        <taxon>Sphingobacteriaceae</taxon>
        <taxon>Mucilaginibacter</taxon>
    </lineage>
</organism>
<dbReference type="PANTHER" id="PTHR30363:SF44">
    <property type="entry name" value="AGA OPERON TRANSCRIPTIONAL REPRESSOR-RELATED"/>
    <property type="match status" value="1"/>
</dbReference>
<dbReference type="InterPro" id="IPR036390">
    <property type="entry name" value="WH_DNA-bd_sf"/>
</dbReference>
<dbReference type="Gene3D" id="3.40.50.1360">
    <property type="match status" value="1"/>
</dbReference>
<dbReference type="KEGG" id="mgk:FSB76_07740"/>
<dbReference type="OrthoDB" id="9797223at2"/>
<dbReference type="PANTHER" id="PTHR30363">
    <property type="entry name" value="HTH-TYPE TRANSCRIPTIONAL REGULATOR SRLR-RELATED"/>
    <property type="match status" value="1"/>
</dbReference>
<evidence type="ECO:0000313" key="6">
    <source>
        <dbReference type="Proteomes" id="UP000321362"/>
    </source>
</evidence>
<dbReference type="SMART" id="SM00420">
    <property type="entry name" value="HTH_DEOR"/>
    <property type="match status" value="1"/>
</dbReference>
<dbReference type="GO" id="GO:0003677">
    <property type="term" value="F:DNA binding"/>
    <property type="evidence" value="ECO:0007669"/>
    <property type="project" value="UniProtKB-KW"/>
</dbReference>
<protein>
    <submittedName>
        <fullName evidence="5">DeoR/GlpR transcriptional regulator</fullName>
    </submittedName>
</protein>
<reference evidence="5 6" key="1">
    <citation type="journal article" date="2013" name="J. Microbiol.">
        <title>Mucilaginibacter ginsenosidivorax sp. nov., with ginsenoside converting activity isolated from sediment.</title>
        <authorList>
            <person name="Kim J.K."/>
            <person name="Choi T.E."/>
            <person name="Liu Q.M."/>
            <person name="Park H.Y."/>
            <person name="Yi T.H."/>
            <person name="Yoon M.H."/>
            <person name="Kim S.C."/>
            <person name="Im W.T."/>
        </authorList>
    </citation>
    <scope>NUCLEOTIDE SEQUENCE [LARGE SCALE GENOMIC DNA]</scope>
    <source>
        <strain evidence="5 6">KHI28</strain>
    </source>
</reference>
<dbReference type="GO" id="GO:0003700">
    <property type="term" value="F:DNA-binding transcription factor activity"/>
    <property type="evidence" value="ECO:0007669"/>
    <property type="project" value="InterPro"/>
</dbReference>
<dbReference type="InterPro" id="IPR001034">
    <property type="entry name" value="DeoR_HTH"/>
</dbReference>
<dbReference type="RefSeq" id="WP_147053035.1">
    <property type="nucleotide sequence ID" value="NZ_CP042437.1"/>
</dbReference>
<keyword evidence="2" id="KW-0238">DNA-binding</keyword>
<evidence type="ECO:0000256" key="2">
    <source>
        <dbReference type="ARBA" id="ARBA00023125"/>
    </source>
</evidence>
<accession>A0A5B8W0W0</accession>
<sequence>MNKNTDRHKIILQQLEDGGFVNVQELGKQLNVSEVTIRKDLKLLEDKKLLFRTHGGATKSNPYTNDRPVAEKEKLNATEKQQIGIAAAALIGHNDSIIIASGTTMLALARSVNAGKHLTVITSALNVAIELSHHPNIEVIQLGGQLRSSSSSVTGSYAEVMLQDMACSMLFLGVDGIDPEIGLTTTNLMEARLNQKMIEAAQTVVVLADSTKFGKRGLGKICPLDQVQHIITDNGISPAMLKVLQEKGIAVTVVGKESQESRIKS</sequence>
<dbReference type="PROSITE" id="PS00894">
    <property type="entry name" value="HTH_DEOR_1"/>
    <property type="match status" value="1"/>
</dbReference>
<keyword evidence="6" id="KW-1185">Reference proteome</keyword>
<evidence type="ECO:0000259" key="4">
    <source>
        <dbReference type="PROSITE" id="PS51000"/>
    </source>
</evidence>
<proteinExistence type="predicted"/>
<dbReference type="PRINTS" id="PR00037">
    <property type="entry name" value="HTHLACR"/>
</dbReference>
<dbReference type="InterPro" id="IPR018356">
    <property type="entry name" value="Tscrpt_reg_HTH_DeoR_CS"/>
</dbReference>
<dbReference type="AlphaFoldDB" id="A0A5B8W0W0"/>
<keyword evidence="1" id="KW-0805">Transcription regulation</keyword>
<evidence type="ECO:0000256" key="3">
    <source>
        <dbReference type="ARBA" id="ARBA00023163"/>
    </source>
</evidence>
<dbReference type="Gene3D" id="1.10.10.10">
    <property type="entry name" value="Winged helix-like DNA-binding domain superfamily/Winged helix DNA-binding domain"/>
    <property type="match status" value="1"/>
</dbReference>
<dbReference type="SUPFAM" id="SSF100950">
    <property type="entry name" value="NagB/RpiA/CoA transferase-like"/>
    <property type="match status" value="1"/>
</dbReference>
<dbReference type="EMBL" id="CP042437">
    <property type="protein sequence ID" value="QEC75848.1"/>
    <property type="molecule type" value="Genomic_DNA"/>
</dbReference>
<dbReference type="InterPro" id="IPR050313">
    <property type="entry name" value="Carb_Metab_HTH_regulators"/>
</dbReference>